<dbReference type="PANTHER" id="PTHR43685">
    <property type="entry name" value="GLYCOSYLTRANSFERASE"/>
    <property type="match status" value="1"/>
</dbReference>
<dbReference type="Pfam" id="PF00535">
    <property type="entry name" value="Glycos_transf_2"/>
    <property type="match status" value="1"/>
</dbReference>
<evidence type="ECO:0000259" key="4">
    <source>
        <dbReference type="Pfam" id="PF00535"/>
    </source>
</evidence>
<dbReference type="PANTHER" id="PTHR43685:SF5">
    <property type="entry name" value="GLYCOSYLTRANSFERASE EPSE-RELATED"/>
    <property type="match status" value="1"/>
</dbReference>
<dbReference type="InterPro" id="IPR029044">
    <property type="entry name" value="Nucleotide-diphossugar_trans"/>
</dbReference>
<dbReference type="Proteomes" id="UP000198748">
    <property type="component" value="Unassembled WGS sequence"/>
</dbReference>
<protein>
    <submittedName>
        <fullName evidence="5">Glycosyl transferase family 2</fullName>
    </submittedName>
</protein>
<dbReference type="STRING" id="659014.SAMN04487996_114166"/>
<evidence type="ECO:0000256" key="3">
    <source>
        <dbReference type="ARBA" id="ARBA00022679"/>
    </source>
</evidence>
<dbReference type="RefSeq" id="WP_229212817.1">
    <property type="nucleotide sequence ID" value="NZ_FNAN01000014.1"/>
</dbReference>
<keyword evidence="3 5" id="KW-0808">Transferase</keyword>
<keyword evidence="2" id="KW-0328">Glycosyltransferase</keyword>
<dbReference type="SUPFAM" id="SSF53448">
    <property type="entry name" value="Nucleotide-diphospho-sugar transferases"/>
    <property type="match status" value="1"/>
</dbReference>
<evidence type="ECO:0000256" key="1">
    <source>
        <dbReference type="ARBA" id="ARBA00006739"/>
    </source>
</evidence>
<dbReference type="AlphaFoldDB" id="A0A1G7QVJ3"/>
<evidence type="ECO:0000313" key="6">
    <source>
        <dbReference type="Proteomes" id="UP000198748"/>
    </source>
</evidence>
<dbReference type="InterPro" id="IPR050834">
    <property type="entry name" value="Glycosyltransf_2"/>
</dbReference>
<dbReference type="InterPro" id="IPR001173">
    <property type="entry name" value="Glyco_trans_2-like"/>
</dbReference>
<name>A0A1G7QVJ3_9BACT</name>
<gene>
    <name evidence="5" type="ORF">SAMN04487996_114166</name>
</gene>
<dbReference type="CDD" id="cd04196">
    <property type="entry name" value="GT_2_like_d"/>
    <property type="match status" value="1"/>
</dbReference>
<proteinExistence type="inferred from homology"/>
<accession>A0A1G7QVJ3</accession>
<sequence length="342" mass="38896">MALKTAGKLLQKYKIHIMISVAMCTYNGAKFLPEQLKSIADQTVSVDELVVCDDRSKDDTIEIIKSFAATSKFPVRIHVNEENLGSTKNFEKCLSLCEGDVIFCCDQDDRWRKDKVQKQVAFLNARPDLDAVFSDAEKIGDDSQPAGGTIWEEIEFDAARQQLWRSGKSHEILFKGFIVTGATLAIRKSCLKRLMPFPTNVPDLIHDAWIAMVLSLEAKIDFIPECLVSYRIHSSQQVGFGNKVEKVQLADRFNRDRKLKLVPLGEKAAKLHDMYLLLLALPFVPKEKLSKLNLSQKHFYIRAALPENRLKRVIPVLGQLVRGHYGFSSRDWWLPFMGDLLE</sequence>
<dbReference type="GO" id="GO:0016757">
    <property type="term" value="F:glycosyltransferase activity"/>
    <property type="evidence" value="ECO:0007669"/>
    <property type="project" value="UniProtKB-KW"/>
</dbReference>
<dbReference type="Gene3D" id="3.90.550.10">
    <property type="entry name" value="Spore Coat Polysaccharide Biosynthesis Protein SpsA, Chain A"/>
    <property type="match status" value="1"/>
</dbReference>
<reference evidence="6" key="1">
    <citation type="submission" date="2016-10" db="EMBL/GenBank/DDBJ databases">
        <authorList>
            <person name="Varghese N."/>
            <person name="Submissions S."/>
        </authorList>
    </citation>
    <scope>NUCLEOTIDE SEQUENCE [LARGE SCALE GENOMIC DNA]</scope>
    <source>
        <strain evidence="6">DSM 25329</strain>
    </source>
</reference>
<feature type="domain" description="Glycosyltransferase 2-like" evidence="4">
    <location>
        <begin position="20"/>
        <end position="192"/>
    </location>
</feature>
<keyword evidence="6" id="KW-1185">Reference proteome</keyword>
<evidence type="ECO:0000313" key="5">
    <source>
        <dbReference type="EMBL" id="SDG02546.1"/>
    </source>
</evidence>
<organism evidence="5 6">
    <name type="scientific">Dyadobacter soli</name>
    <dbReference type="NCBI Taxonomy" id="659014"/>
    <lineage>
        <taxon>Bacteria</taxon>
        <taxon>Pseudomonadati</taxon>
        <taxon>Bacteroidota</taxon>
        <taxon>Cytophagia</taxon>
        <taxon>Cytophagales</taxon>
        <taxon>Spirosomataceae</taxon>
        <taxon>Dyadobacter</taxon>
    </lineage>
</organism>
<comment type="similarity">
    <text evidence="1">Belongs to the glycosyltransferase 2 family.</text>
</comment>
<evidence type="ECO:0000256" key="2">
    <source>
        <dbReference type="ARBA" id="ARBA00022676"/>
    </source>
</evidence>
<dbReference type="EMBL" id="FNAN01000014">
    <property type="protein sequence ID" value="SDG02546.1"/>
    <property type="molecule type" value="Genomic_DNA"/>
</dbReference>